<sequence>MIEYRLGIGDLATIWFAFSPLQETVLSLRLRHTPGNYPEQRGWAASWQSRYEGLDCELLDALMAPRGFCPDFLTPRPLRPRPGFEGELALLAATPPQRVVGDIVKTYACDGSPVPAVLSRLMDDPAALLERISAALAQYFTCCLAPAWWPRARSVLEADLAYRGRTLAEGGVQALFTGLDARVSWADGFLRVTDNSSGTRELGRTEEVEGRGMVLIPTLFALGALTDISPGGRPLISYPARGKATMAENVGTSRRTPVPAALSELIGTPRARLLGLLEQPATTTMLAHLLGVTPGAVSRHLSALTAAGLLVRTRDGRSVFYHRSQLGDSLYMRSEGHGGGAVAPF</sequence>
<dbReference type="PANTHER" id="PTHR43132">
    <property type="entry name" value="ARSENICAL RESISTANCE OPERON REPRESSOR ARSR-RELATED"/>
    <property type="match status" value="1"/>
</dbReference>
<dbReference type="Gene3D" id="1.10.10.10">
    <property type="entry name" value="Winged helix-like DNA-binding domain superfamily/Winged helix DNA-binding domain"/>
    <property type="match status" value="1"/>
</dbReference>
<dbReference type="InterPro" id="IPR011991">
    <property type="entry name" value="ArsR-like_HTH"/>
</dbReference>
<proteinExistence type="predicted"/>
<feature type="domain" description="HTH arsR-type" evidence="4">
    <location>
        <begin position="261"/>
        <end position="335"/>
    </location>
</feature>
<dbReference type="InterPro" id="IPR001845">
    <property type="entry name" value="HTH_ArsR_DNA-bd_dom"/>
</dbReference>
<evidence type="ECO:0000256" key="1">
    <source>
        <dbReference type="ARBA" id="ARBA00023015"/>
    </source>
</evidence>
<dbReference type="EMBL" id="JACHJV010000001">
    <property type="protein sequence ID" value="MBB4921463.1"/>
    <property type="molecule type" value="Genomic_DNA"/>
</dbReference>
<accession>A0A7W7VT68</accession>
<dbReference type="AlphaFoldDB" id="A0A7W7VT68"/>
<evidence type="ECO:0000259" key="4">
    <source>
        <dbReference type="SMART" id="SM00418"/>
    </source>
</evidence>
<organism evidence="6 7">
    <name type="scientific">Kitasatospora kifunensis</name>
    <name type="common">Streptomyces kifunensis</name>
    <dbReference type="NCBI Taxonomy" id="58351"/>
    <lineage>
        <taxon>Bacteria</taxon>
        <taxon>Bacillati</taxon>
        <taxon>Actinomycetota</taxon>
        <taxon>Actinomycetes</taxon>
        <taxon>Kitasatosporales</taxon>
        <taxon>Streptomycetaceae</taxon>
        <taxon>Kitasatospora</taxon>
    </lineage>
</organism>
<dbReference type="InterPro" id="IPR012318">
    <property type="entry name" value="HTH_CRP"/>
</dbReference>
<keyword evidence="7" id="KW-1185">Reference proteome</keyword>
<protein>
    <submittedName>
        <fullName evidence="6">DNA-binding transcriptional ArsR family regulator</fullName>
    </submittedName>
</protein>
<evidence type="ECO:0000256" key="2">
    <source>
        <dbReference type="ARBA" id="ARBA00023125"/>
    </source>
</evidence>
<dbReference type="RefSeq" id="WP_221521445.1">
    <property type="nucleotide sequence ID" value="NZ_JACHJV010000001.1"/>
</dbReference>
<evidence type="ECO:0000313" key="7">
    <source>
        <dbReference type="Proteomes" id="UP000540506"/>
    </source>
</evidence>
<dbReference type="GO" id="GO:0003700">
    <property type="term" value="F:DNA-binding transcription factor activity"/>
    <property type="evidence" value="ECO:0007669"/>
    <property type="project" value="InterPro"/>
</dbReference>
<feature type="domain" description="HTH crp-type" evidence="5">
    <location>
        <begin position="273"/>
        <end position="323"/>
    </location>
</feature>
<name>A0A7W7VT68_KITKI</name>
<dbReference type="SMART" id="SM00418">
    <property type="entry name" value="HTH_ARSR"/>
    <property type="match status" value="1"/>
</dbReference>
<evidence type="ECO:0000313" key="6">
    <source>
        <dbReference type="EMBL" id="MBB4921463.1"/>
    </source>
</evidence>
<evidence type="ECO:0000259" key="5">
    <source>
        <dbReference type="SMART" id="SM00419"/>
    </source>
</evidence>
<gene>
    <name evidence="6" type="ORF">FHR34_000456</name>
</gene>
<keyword evidence="1" id="KW-0805">Transcription regulation</keyword>
<dbReference type="SUPFAM" id="SSF46785">
    <property type="entry name" value="Winged helix' DNA-binding domain"/>
    <property type="match status" value="1"/>
</dbReference>
<dbReference type="SMART" id="SM00419">
    <property type="entry name" value="HTH_CRP"/>
    <property type="match status" value="1"/>
</dbReference>
<comment type="caution">
    <text evidence="6">The sequence shown here is derived from an EMBL/GenBank/DDBJ whole genome shotgun (WGS) entry which is preliminary data.</text>
</comment>
<evidence type="ECO:0000256" key="3">
    <source>
        <dbReference type="ARBA" id="ARBA00023163"/>
    </source>
</evidence>
<dbReference type="GO" id="GO:0003677">
    <property type="term" value="F:DNA binding"/>
    <property type="evidence" value="ECO:0007669"/>
    <property type="project" value="UniProtKB-KW"/>
</dbReference>
<dbReference type="PANTHER" id="PTHR43132:SF6">
    <property type="entry name" value="HTH-TYPE TRANSCRIPTIONAL REPRESSOR CZRA"/>
    <property type="match status" value="1"/>
</dbReference>
<reference evidence="6 7" key="1">
    <citation type="submission" date="2020-08" db="EMBL/GenBank/DDBJ databases">
        <title>Sequencing the genomes of 1000 actinobacteria strains.</title>
        <authorList>
            <person name="Klenk H.-P."/>
        </authorList>
    </citation>
    <scope>NUCLEOTIDE SEQUENCE [LARGE SCALE GENOMIC DNA]</scope>
    <source>
        <strain evidence="6 7">DSM 41654</strain>
    </source>
</reference>
<keyword evidence="3" id="KW-0804">Transcription</keyword>
<keyword evidence="2 6" id="KW-0238">DNA-binding</keyword>
<dbReference type="Pfam" id="PF12840">
    <property type="entry name" value="HTH_20"/>
    <property type="match status" value="1"/>
</dbReference>
<dbReference type="Proteomes" id="UP000540506">
    <property type="component" value="Unassembled WGS sequence"/>
</dbReference>
<dbReference type="InterPro" id="IPR036388">
    <property type="entry name" value="WH-like_DNA-bd_sf"/>
</dbReference>
<dbReference type="InterPro" id="IPR051011">
    <property type="entry name" value="Metal_resp_trans_reg"/>
</dbReference>
<dbReference type="InterPro" id="IPR036390">
    <property type="entry name" value="WH_DNA-bd_sf"/>
</dbReference>
<dbReference type="CDD" id="cd00090">
    <property type="entry name" value="HTH_ARSR"/>
    <property type="match status" value="1"/>
</dbReference>